<evidence type="ECO:0000256" key="1">
    <source>
        <dbReference type="ARBA" id="ARBA00022614"/>
    </source>
</evidence>
<name>A0A445APY9_ARAHY</name>
<dbReference type="InterPro" id="IPR001611">
    <property type="entry name" value="Leu-rich_rpt"/>
</dbReference>
<dbReference type="PANTHER" id="PTHR48051:SF46">
    <property type="entry name" value="LEUCINE RICH REPEAT-CONTAINING DOMAIN PROTEIN"/>
    <property type="match status" value="1"/>
</dbReference>
<dbReference type="InterPro" id="IPR003591">
    <property type="entry name" value="Leu-rich_rpt_typical-subtyp"/>
</dbReference>
<dbReference type="Pfam" id="PF00112">
    <property type="entry name" value="Peptidase_C1"/>
    <property type="match status" value="1"/>
</dbReference>
<protein>
    <recommendedName>
        <fullName evidence="4">Peptidase C1A papain C-terminal domain-containing protein</fullName>
    </recommendedName>
</protein>
<evidence type="ECO:0000256" key="2">
    <source>
        <dbReference type="ARBA" id="ARBA00022737"/>
    </source>
</evidence>
<dbReference type="PANTHER" id="PTHR48051">
    <property type="match status" value="1"/>
</dbReference>
<dbReference type="AlphaFoldDB" id="A0A445APY9"/>
<dbReference type="SUPFAM" id="SSF52058">
    <property type="entry name" value="L domain-like"/>
    <property type="match status" value="1"/>
</dbReference>
<evidence type="ECO:0000313" key="5">
    <source>
        <dbReference type="EMBL" id="RYR28496.1"/>
    </source>
</evidence>
<dbReference type="SMART" id="SM00369">
    <property type="entry name" value="LRR_TYP"/>
    <property type="match status" value="5"/>
</dbReference>
<dbReference type="InterPro" id="IPR038765">
    <property type="entry name" value="Papain-like_cys_pep_sf"/>
</dbReference>
<dbReference type="Proteomes" id="UP000289738">
    <property type="component" value="Chromosome B01"/>
</dbReference>
<dbReference type="InterPro" id="IPR050216">
    <property type="entry name" value="LRR_domain-containing"/>
</dbReference>
<dbReference type="STRING" id="3818.A0A445APY9"/>
<accession>A0A445APY9</accession>
<dbReference type="SMART" id="SM00645">
    <property type="entry name" value="Pept_C1"/>
    <property type="match status" value="1"/>
</dbReference>
<dbReference type="GO" id="GO:0005737">
    <property type="term" value="C:cytoplasm"/>
    <property type="evidence" value="ECO:0007669"/>
    <property type="project" value="TreeGrafter"/>
</dbReference>
<organism evidence="5 6">
    <name type="scientific">Arachis hypogaea</name>
    <name type="common">Peanut</name>
    <dbReference type="NCBI Taxonomy" id="3818"/>
    <lineage>
        <taxon>Eukaryota</taxon>
        <taxon>Viridiplantae</taxon>
        <taxon>Streptophyta</taxon>
        <taxon>Embryophyta</taxon>
        <taxon>Tracheophyta</taxon>
        <taxon>Spermatophyta</taxon>
        <taxon>Magnoliopsida</taxon>
        <taxon>eudicotyledons</taxon>
        <taxon>Gunneridae</taxon>
        <taxon>Pentapetalae</taxon>
        <taxon>rosids</taxon>
        <taxon>fabids</taxon>
        <taxon>Fabales</taxon>
        <taxon>Fabaceae</taxon>
        <taxon>Papilionoideae</taxon>
        <taxon>50 kb inversion clade</taxon>
        <taxon>dalbergioids sensu lato</taxon>
        <taxon>Dalbergieae</taxon>
        <taxon>Pterocarpus clade</taxon>
        <taxon>Arachis</taxon>
    </lineage>
</organism>
<dbReference type="Pfam" id="PF13855">
    <property type="entry name" value="LRR_8"/>
    <property type="match status" value="2"/>
</dbReference>
<feature type="domain" description="Peptidase C1A papain C-terminal" evidence="4">
    <location>
        <begin position="42"/>
        <end position="178"/>
    </location>
</feature>
<dbReference type="EMBL" id="SDMP01000011">
    <property type="protein sequence ID" value="RYR28496.1"/>
    <property type="molecule type" value="Genomic_DNA"/>
</dbReference>
<dbReference type="Gene3D" id="3.90.70.10">
    <property type="entry name" value="Cysteine proteinases"/>
    <property type="match status" value="1"/>
</dbReference>
<comment type="caution">
    <text evidence="5">The sequence shown here is derived from an EMBL/GenBank/DDBJ whole genome shotgun (WGS) entry which is preliminary data.</text>
</comment>
<proteinExistence type="predicted"/>
<dbReference type="InterPro" id="IPR032675">
    <property type="entry name" value="LRR_dom_sf"/>
</dbReference>
<dbReference type="PROSITE" id="PS00139">
    <property type="entry name" value="THIOL_PROTEASE_CYS"/>
    <property type="match status" value="1"/>
</dbReference>
<dbReference type="GO" id="GO:0008234">
    <property type="term" value="F:cysteine-type peptidase activity"/>
    <property type="evidence" value="ECO:0007669"/>
    <property type="project" value="InterPro"/>
</dbReference>
<evidence type="ECO:0000313" key="6">
    <source>
        <dbReference type="Proteomes" id="UP000289738"/>
    </source>
</evidence>
<sequence>MKSTEPGTSGLGTKPRSSSQQQRLLSGNRKSDRYAFRASDELLASVDWREKGAVSPVKDQGQCGSCWAFSTDAVVEGINKIVMGELISLSEQELGSNNLIASLPEDLANCSKLSKLDMEGNKLTEISENLFSSWTMLTEFNASKNLLNGIPDSIGGLSRLIHLDLHQNRISSIPSSIMGCHSLAEIYFGNNNLSTVPMEIGALSHLGTLDLHSNQLKEYPVEACKLNLLVLDLSNNSLSGLPAEIGKMTTLRKLLLTGNPLRTLRSSFDTGPTQALLKYLRGRLSEAEDSGAVITAKDEVIAMATRLSITSKELSMEGLGLNSVPPEVWESGEVMKHDLSKNPIQEILAEVENFAANSDGQTQKLEDIHAQKLKELEAQAIVSLAIKRGRISLLRCFKSVAVYGHVF</sequence>
<evidence type="ECO:0000259" key="4">
    <source>
        <dbReference type="SMART" id="SM00645"/>
    </source>
</evidence>
<dbReference type="PROSITE" id="PS51450">
    <property type="entry name" value="LRR"/>
    <property type="match status" value="2"/>
</dbReference>
<feature type="compositionally biased region" description="Low complexity" evidence="3">
    <location>
        <begin position="16"/>
        <end position="26"/>
    </location>
</feature>
<keyword evidence="1" id="KW-0433">Leucine-rich repeat</keyword>
<dbReference type="InterPro" id="IPR000169">
    <property type="entry name" value="Pept_cys_AS"/>
</dbReference>
<dbReference type="SUPFAM" id="SSF54001">
    <property type="entry name" value="Cysteine proteinases"/>
    <property type="match status" value="1"/>
</dbReference>
<gene>
    <name evidence="5" type="ORF">Ahy_B01g052637</name>
</gene>
<dbReference type="InterPro" id="IPR000668">
    <property type="entry name" value="Peptidase_C1A_C"/>
</dbReference>
<keyword evidence="6" id="KW-1185">Reference proteome</keyword>
<dbReference type="GO" id="GO:0006508">
    <property type="term" value="P:proteolysis"/>
    <property type="evidence" value="ECO:0007669"/>
    <property type="project" value="InterPro"/>
</dbReference>
<reference evidence="5 6" key="1">
    <citation type="submission" date="2019-01" db="EMBL/GenBank/DDBJ databases">
        <title>Sequencing of cultivated peanut Arachis hypogaea provides insights into genome evolution and oil improvement.</title>
        <authorList>
            <person name="Chen X."/>
        </authorList>
    </citation>
    <scope>NUCLEOTIDE SEQUENCE [LARGE SCALE GENOMIC DNA]</scope>
    <source>
        <strain evidence="6">cv. Fuhuasheng</strain>
        <tissue evidence="5">Leaves</tissue>
    </source>
</reference>
<keyword evidence="2" id="KW-0677">Repeat</keyword>
<dbReference type="Gene3D" id="3.80.10.10">
    <property type="entry name" value="Ribonuclease Inhibitor"/>
    <property type="match status" value="2"/>
</dbReference>
<evidence type="ECO:0000256" key="3">
    <source>
        <dbReference type="SAM" id="MobiDB-lite"/>
    </source>
</evidence>
<feature type="region of interest" description="Disordered" evidence="3">
    <location>
        <begin position="1"/>
        <end position="32"/>
    </location>
</feature>